<dbReference type="AlphaFoldDB" id="A0A2R9SVW0"/>
<protein>
    <recommendedName>
        <fullName evidence="2">AraC-type arabinose-binding/dimerisation domain-containing protein</fullName>
    </recommendedName>
</protein>
<dbReference type="InterPro" id="IPR003313">
    <property type="entry name" value="AraC-bd"/>
</dbReference>
<dbReference type="RefSeq" id="WP_006209619.1">
    <property type="nucleotide sequence ID" value="NZ_ADHJ01000020.1"/>
</dbReference>
<keyword evidence="4" id="KW-1185">Reference proteome</keyword>
<evidence type="ECO:0000259" key="2">
    <source>
        <dbReference type="Pfam" id="PF02311"/>
    </source>
</evidence>
<evidence type="ECO:0000256" key="1">
    <source>
        <dbReference type="ARBA" id="ARBA00023125"/>
    </source>
</evidence>
<dbReference type="Pfam" id="PF02311">
    <property type="entry name" value="AraC_binding"/>
    <property type="match status" value="1"/>
</dbReference>
<keyword evidence="1" id="KW-0238">DNA-binding</keyword>
<reference evidence="3 4" key="1">
    <citation type="journal article" date="2010" name="BMC Genomics">
        <title>Genome sequence of the pattern forming Paenibacillus vortex bacterium reveals potential for thriving in complex environments.</title>
        <authorList>
            <person name="Sirota-Madi A."/>
            <person name="Olender T."/>
            <person name="Helman Y."/>
            <person name="Ingham C."/>
            <person name="Brainis I."/>
            <person name="Roth D."/>
            <person name="Hagi E."/>
            <person name="Brodsky L."/>
            <person name="Leshkowitz D."/>
            <person name="Galatenko V."/>
            <person name="Nikolaev V."/>
            <person name="Mugasimangalam R.C."/>
            <person name="Bransburg-Zabary S."/>
            <person name="Gutnick D.L."/>
            <person name="Lancet D."/>
            <person name="Ben-Jacob E."/>
        </authorList>
    </citation>
    <scope>NUCLEOTIDE SEQUENCE [LARGE SCALE GENOMIC DNA]</scope>
    <source>
        <strain evidence="3 4">V453</strain>
    </source>
</reference>
<name>A0A2R9SVW0_9BACL</name>
<dbReference type="GO" id="GO:0006355">
    <property type="term" value="P:regulation of DNA-templated transcription"/>
    <property type="evidence" value="ECO:0007669"/>
    <property type="project" value="InterPro"/>
</dbReference>
<dbReference type="KEGG" id="pvo:PVOR_14224"/>
<proteinExistence type="predicted"/>
<feature type="domain" description="AraC-type arabinose-binding/dimerisation" evidence="2">
    <location>
        <begin position="37"/>
        <end position="88"/>
    </location>
</feature>
<accession>A0A2R9SVW0</accession>
<dbReference type="InterPro" id="IPR037923">
    <property type="entry name" value="HTH-like"/>
</dbReference>
<dbReference type="EMBL" id="ADHJ01000020">
    <property type="protein sequence ID" value="EFU41518.1"/>
    <property type="molecule type" value="Genomic_DNA"/>
</dbReference>
<dbReference type="GO" id="GO:0003677">
    <property type="term" value="F:DNA binding"/>
    <property type="evidence" value="ECO:0007669"/>
    <property type="project" value="UniProtKB-KW"/>
</dbReference>
<dbReference type="Proteomes" id="UP000003094">
    <property type="component" value="Unassembled WGS sequence"/>
</dbReference>
<organism evidence="3 4">
    <name type="scientific">Paenibacillus vortex V453</name>
    <dbReference type="NCBI Taxonomy" id="715225"/>
    <lineage>
        <taxon>Bacteria</taxon>
        <taxon>Bacillati</taxon>
        <taxon>Bacillota</taxon>
        <taxon>Bacilli</taxon>
        <taxon>Bacillales</taxon>
        <taxon>Paenibacillaceae</taxon>
        <taxon>Paenibacillus</taxon>
    </lineage>
</organism>
<comment type="caution">
    <text evidence="3">The sequence shown here is derived from an EMBL/GenBank/DDBJ whole genome shotgun (WGS) entry which is preliminary data.</text>
</comment>
<dbReference type="SUPFAM" id="SSF51215">
    <property type="entry name" value="Regulatory protein AraC"/>
    <property type="match status" value="1"/>
</dbReference>
<evidence type="ECO:0000313" key="3">
    <source>
        <dbReference type="EMBL" id="EFU41518.1"/>
    </source>
</evidence>
<sequence>MKNENGRINRSTWFYVLKDIQLRSEYIDWREDFVQGNEFTLLIVTAGSGKWVLDKTELTMRGGQSYLIAPGSTARLRSETEGMCFYHLTYELWRSEGR</sequence>
<evidence type="ECO:0000313" key="4">
    <source>
        <dbReference type="Proteomes" id="UP000003094"/>
    </source>
</evidence>
<gene>
    <name evidence="3" type="ORF">PVOR_14224</name>
</gene>